<dbReference type="AlphaFoldDB" id="A0AAW6P3V9"/>
<evidence type="ECO:0000259" key="2">
    <source>
        <dbReference type="Pfam" id="PF13643"/>
    </source>
</evidence>
<dbReference type="RefSeq" id="WP_276214204.1">
    <property type="nucleotide sequence ID" value="NZ_JARJLR010000157.1"/>
</dbReference>
<feature type="compositionally biased region" description="Basic residues" evidence="1">
    <location>
        <begin position="230"/>
        <end position="240"/>
    </location>
</feature>
<dbReference type="Proteomes" id="UP001220662">
    <property type="component" value="Unassembled WGS sequence"/>
</dbReference>
<feature type="domain" description="DUF4145" evidence="2">
    <location>
        <begin position="102"/>
        <end position="188"/>
    </location>
</feature>
<dbReference type="InterPro" id="IPR025285">
    <property type="entry name" value="DUF4145"/>
</dbReference>
<dbReference type="EMBL" id="JARJLR010000157">
    <property type="protein sequence ID" value="MDF3841702.1"/>
    <property type="molecule type" value="Genomic_DNA"/>
</dbReference>
<evidence type="ECO:0000313" key="3">
    <source>
        <dbReference type="EMBL" id="MDF3841702.1"/>
    </source>
</evidence>
<evidence type="ECO:0000256" key="1">
    <source>
        <dbReference type="SAM" id="MobiDB-lite"/>
    </source>
</evidence>
<organism evidence="3 4">
    <name type="scientific">Pseudomonas citronellolis</name>
    <dbReference type="NCBI Taxonomy" id="53408"/>
    <lineage>
        <taxon>Bacteria</taxon>
        <taxon>Pseudomonadati</taxon>
        <taxon>Pseudomonadota</taxon>
        <taxon>Gammaproteobacteria</taxon>
        <taxon>Pseudomonadales</taxon>
        <taxon>Pseudomonadaceae</taxon>
        <taxon>Pseudomonas</taxon>
    </lineage>
</organism>
<gene>
    <name evidence="3" type="ORF">P3W55_08250</name>
</gene>
<dbReference type="Pfam" id="PF13643">
    <property type="entry name" value="DUF4145"/>
    <property type="match status" value="1"/>
</dbReference>
<accession>A0AAW6P3V9</accession>
<name>A0AAW6P3V9_9PSED</name>
<proteinExistence type="predicted"/>
<evidence type="ECO:0000313" key="4">
    <source>
        <dbReference type="Proteomes" id="UP001220662"/>
    </source>
</evidence>
<feature type="region of interest" description="Disordered" evidence="1">
    <location>
        <begin position="202"/>
        <end position="240"/>
    </location>
</feature>
<comment type="caution">
    <text evidence="3">The sequence shown here is derived from an EMBL/GenBank/DDBJ whole genome shotgun (WGS) entry which is preliminary data.</text>
</comment>
<reference evidence="3" key="1">
    <citation type="submission" date="2023-03" db="EMBL/GenBank/DDBJ databases">
        <title>Draft assemblies of triclosan tolerant bacteria isolated from returned activated sludge.</title>
        <authorList>
            <person name="Van Hamelsveld S."/>
        </authorList>
    </citation>
    <scope>NUCLEOTIDE SEQUENCE</scope>
    <source>
        <strain evidence="3">GW210015_S63</strain>
    </source>
</reference>
<sequence>MAKPPVMSHCNRCQGETHHRLVKEVVKAYDHTDHWGNYTEWTKTFRMLECCGCKDIQMRVEHWHSDIPLDESDFNYYPPRVSRRIPSWYQKLPTDWAALMYEVYGALAADSRRLAVMGARTLIDLYMTETIGGDGGFGQRLGRLVDEGYLAKHAKDTLEAALEAGNAAAHRGHTPNIRDMGLVMDIVENLLQLHLLKGDAVKLKERTPQRPPKPPKATAAASGTTAAVPKRPRAAKPKAP</sequence>
<feature type="compositionally biased region" description="Low complexity" evidence="1">
    <location>
        <begin position="216"/>
        <end position="229"/>
    </location>
</feature>
<protein>
    <submittedName>
        <fullName evidence="3">DUF4145 domain-containing protein</fullName>
    </submittedName>
</protein>